<accession>A0ABP9H977</accession>
<organism evidence="2 3">
    <name type="scientific">Yinghuangia aomiensis</name>
    <dbReference type="NCBI Taxonomy" id="676205"/>
    <lineage>
        <taxon>Bacteria</taxon>
        <taxon>Bacillati</taxon>
        <taxon>Actinomycetota</taxon>
        <taxon>Actinomycetes</taxon>
        <taxon>Kitasatosporales</taxon>
        <taxon>Streptomycetaceae</taxon>
        <taxon>Yinghuangia</taxon>
    </lineage>
</organism>
<evidence type="ECO:0000313" key="2">
    <source>
        <dbReference type="EMBL" id="GAA4964492.1"/>
    </source>
</evidence>
<evidence type="ECO:0000259" key="1">
    <source>
        <dbReference type="Pfam" id="PF00501"/>
    </source>
</evidence>
<dbReference type="EMBL" id="BAABHS010000009">
    <property type="protein sequence ID" value="GAA4964492.1"/>
    <property type="molecule type" value="Genomic_DNA"/>
</dbReference>
<evidence type="ECO:0000313" key="3">
    <source>
        <dbReference type="Proteomes" id="UP001500466"/>
    </source>
</evidence>
<protein>
    <submittedName>
        <fullName evidence="2">TIGR03089 family protein</fullName>
    </submittedName>
</protein>
<dbReference type="RefSeq" id="WP_345676014.1">
    <property type="nucleotide sequence ID" value="NZ_BAABHS010000009.1"/>
</dbReference>
<keyword evidence="3" id="KW-1185">Reference proteome</keyword>
<gene>
    <name evidence="2" type="ORF">GCM10023205_30790</name>
</gene>
<feature type="domain" description="AMP-dependent synthetase/ligase" evidence="1">
    <location>
        <begin position="27"/>
        <end position="90"/>
    </location>
</feature>
<sequence>MSDTTPVTLLRSALASDGTRPFTTFYDDATGERVELSVVTFDNWVSKTANYLQDELSVEPGDRVALLLPAHWQTQVWLLACWSVGAVAVPDGDPARADVVVAGPDALERGLACPGERVGLSLRPLGARFAAPPEGYRDYAVEVPGFGDRFVPYVPPSADDPALEIDGRTLTGAEAADAGAESAAAWGLAPGDRLLSTLPFTRASGLRAGLLAPLAASVPVVLCRNFELIDESARERRISTERVTRTITDSEG</sequence>
<proteinExistence type="predicted"/>
<dbReference type="NCBIfam" id="TIGR03089">
    <property type="entry name" value="TIGR03089 family protein"/>
    <property type="match status" value="1"/>
</dbReference>
<dbReference type="SUPFAM" id="SSF56801">
    <property type="entry name" value="Acetyl-CoA synthetase-like"/>
    <property type="match status" value="1"/>
</dbReference>
<dbReference type="InterPro" id="IPR042099">
    <property type="entry name" value="ANL_N_sf"/>
</dbReference>
<dbReference type="Gene3D" id="3.40.50.12780">
    <property type="entry name" value="N-terminal domain of ligase-like"/>
    <property type="match status" value="1"/>
</dbReference>
<comment type="caution">
    <text evidence="2">The sequence shown here is derived from an EMBL/GenBank/DDBJ whole genome shotgun (WGS) entry which is preliminary data.</text>
</comment>
<name>A0ABP9H977_9ACTN</name>
<reference evidence="3" key="1">
    <citation type="journal article" date="2019" name="Int. J. Syst. Evol. Microbiol.">
        <title>The Global Catalogue of Microorganisms (GCM) 10K type strain sequencing project: providing services to taxonomists for standard genome sequencing and annotation.</title>
        <authorList>
            <consortium name="The Broad Institute Genomics Platform"/>
            <consortium name="The Broad Institute Genome Sequencing Center for Infectious Disease"/>
            <person name="Wu L."/>
            <person name="Ma J."/>
        </authorList>
    </citation>
    <scope>NUCLEOTIDE SEQUENCE [LARGE SCALE GENOMIC DNA]</scope>
    <source>
        <strain evidence="3">JCM 17986</strain>
    </source>
</reference>
<dbReference type="InterPro" id="IPR000873">
    <property type="entry name" value="AMP-dep_synth/lig_dom"/>
</dbReference>
<dbReference type="Proteomes" id="UP001500466">
    <property type="component" value="Unassembled WGS sequence"/>
</dbReference>
<dbReference type="Pfam" id="PF00501">
    <property type="entry name" value="AMP-binding"/>
    <property type="match status" value="1"/>
</dbReference>
<dbReference type="InterPro" id="IPR017523">
    <property type="entry name" value="Rv3268"/>
</dbReference>